<reference evidence="1" key="1">
    <citation type="submission" date="2023-07" db="EMBL/GenBank/DDBJ databases">
        <title>The genome sequence of Rhodocytophaga aerolata KACC 12507.</title>
        <authorList>
            <person name="Zhang X."/>
        </authorList>
    </citation>
    <scope>NUCLEOTIDE SEQUENCE</scope>
    <source>
        <strain evidence="1">KACC 12507</strain>
    </source>
</reference>
<dbReference type="EMBL" id="JAUKPO010000026">
    <property type="protein sequence ID" value="MDO1450197.1"/>
    <property type="molecule type" value="Genomic_DNA"/>
</dbReference>
<dbReference type="Proteomes" id="UP001168528">
    <property type="component" value="Unassembled WGS sequence"/>
</dbReference>
<evidence type="ECO:0000313" key="2">
    <source>
        <dbReference type="Proteomes" id="UP001168528"/>
    </source>
</evidence>
<sequence length="90" mass="9856">MEKTKVDVMNHVLVKLQDVQNSKIALIQKIASIQIELFDQPDADLEKAVDAAIGSISQCADEFNLAVEQYQMKVNIENQNQPSAPAASAT</sequence>
<protein>
    <submittedName>
        <fullName evidence="1">Uncharacterized protein</fullName>
    </submittedName>
</protein>
<organism evidence="1 2">
    <name type="scientific">Rhodocytophaga aerolata</name>
    <dbReference type="NCBI Taxonomy" id="455078"/>
    <lineage>
        <taxon>Bacteria</taxon>
        <taxon>Pseudomonadati</taxon>
        <taxon>Bacteroidota</taxon>
        <taxon>Cytophagia</taxon>
        <taxon>Cytophagales</taxon>
        <taxon>Rhodocytophagaceae</taxon>
        <taxon>Rhodocytophaga</taxon>
    </lineage>
</organism>
<proteinExistence type="predicted"/>
<gene>
    <name evidence="1" type="ORF">Q0590_28210</name>
</gene>
<evidence type="ECO:0000313" key="1">
    <source>
        <dbReference type="EMBL" id="MDO1450197.1"/>
    </source>
</evidence>
<name>A0ABT8RDN3_9BACT</name>
<dbReference type="RefSeq" id="WP_302040999.1">
    <property type="nucleotide sequence ID" value="NZ_JAUKPO010000026.1"/>
</dbReference>
<comment type="caution">
    <text evidence="1">The sequence shown here is derived from an EMBL/GenBank/DDBJ whole genome shotgun (WGS) entry which is preliminary data.</text>
</comment>
<accession>A0ABT8RDN3</accession>
<keyword evidence="2" id="KW-1185">Reference proteome</keyword>